<dbReference type="Gene3D" id="3.40.50.2000">
    <property type="entry name" value="Glycogen Phosphorylase B"/>
    <property type="match status" value="2"/>
</dbReference>
<accession>A0A2N0APW3</accession>
<dbReference type="Proteomes" id="UP000232145">
    <property type="component" value="Unassembled WGS sequence"/>
</dbReference>
<gene>
    <name evidence="2" type="primary">neuC</name>
    <name evidence="2" type="ORF">CH364_09150</name>
</gene>
<dbReference type="CDD" id="cd03786">
    <property type="entry name" value="GTB_UDP-GlcNAc_2-Epimerase"/>
    <property type="match status" value="1"/>
</dbReference>
<keyword evidence="3" id="KW-1185">Reference proteome</keyword>
<feature type="domain" description="UDP-N-acetylglucosamine 2-epimerase" evidence="1">
    <location>
        <begin position="23"/>
        <end position="369"/>
    </location>
</feature>
<dbReference type="NCBIfam" id="TIGR03568">
    <property type="entry name" value="NeuC_NnaA"/>
    <property type="match status" value="1"/>
</dbReference>
<dbReference type="Pfam" id="PF02350">
    <property type="entry name" value="Epimerase_2"/>
    <property type="match status" value="1"/>
</dbReference>
<dbReference type="GO" id="GO:0004553">
    <property type="term" value="F:hydrolase activity, hydrolyzing O-glycosyl compounds"/>
    <property type="evidence" value="ECO:0007669"/>
    <property type="project" value="InterPro"/>
</dbReference>
<reference evidence="2 3" key="1">
    <citation type="submission" date="2017-07" db="EMBL/GenBank/DDBJ databases">
        <title>Leptospira spp. isolated from tropical soils.</title>
        <authorList>
            <person name="Thibeaux R."/>
            <person name="Iraola G."/>
            <person name="Ferres I."/>
            <person name="Bierque E."/>
            <person name="Girault D."/>
            <person name="Soupe-Gilbert M.-E."/>
            <person name="Picardeau M."/>
            <person name="Goarant C."/>
        </authorList>
    </citation>
    <scope>NUCLEOTIDE SEQUENCE [LARGE SCALE GENOMIC DNA]</scope>
    <source>
        <strain evidence="2 3">FH2-B-A1</strain>
    </source>
</reference>
<dbReference type="PANTHER" id="PTHR43174:SF3">
    <property type="entry name" value="UDP-N-ACETYLGLUCOSAMINE 2-EPIMERASE"/>
    <property type="match status" value="1"/>
</dbReference>
<evidence type="ECO:0000313" key="2">
    <source>
        <dbReference type="EMBL" id="PJZ86313.1"/>
    </source>
</evidence>
<dbReference type="EMBL" id="NPDX01000001">
    <property type="protein sequence ID" value="PJZ86313.1"/>
    <property type="molecule type" value="Genomic_DNA"/>
</dbReference>
<dbReference type="GO" id="GO:0006047">
    <property type="term" value="P:UDP-N-acetylglucosamine metabolic process"/>
    <property type="evidence" value="ECO:0007669"/>
    <property type="project" value="InterPro"/>
</dbReference>
<dbReference type="OrthoDB" id="9803238at2"/>
<dbReference type="PANTHER" id="PTHR43174">
    <property type="entry name" value="UDP-N-ACETYLGLUCOSAMINE 2-EPIMERASE"/>
    <property type="match status" value="1"/>
</dbReference>
<evidence type="ECO:0000259" key="1">
    <source>
        <dbReference type="Pfam" id="PF02350"/>
    </source>
</evidence>
<protein>
    <submittedName>
        <fullName evidence="2">UDP-N-acetylglucosamine 2-epimerase (Hydrolyzing)</fullName>
    </submittedName>
</protein>
<sequence length="390" mass="43463">MKKKICVVTGTRAEYGLLSHLMKEIKRQPEFQLQVVVTGMHLSPEFGLTYKEILKDGFEIDQKLEILLSADTASSVTKSIGLGFLGFADTFDKLKPDLLIVLGDRYEILAAASSALIFNIPICHIHGGELTYGAYDDAIRHSITKMAKIHFTATKEYRNRVVQMGEDANFVFEVGGLGVDSISKLPAISKEKLEEELGFSFGKKNLLVTYHPETLSTHTPTKQFEELLAALDQLEETNLIFTHPNSDNGGREIISLIESYVKSHNNAKSFSSLGQVRYFSCIRYVDGVVGNSSSGLLEVPTFQKGTINIGNRQSGRLKAESIIDVTTSKNSILDGIRQLYSNDFQNRLKFVVNPYGDGQATEKMIQILKKIKFDSLVEKKFYDLPVTESI</sequence>
<dbReference type="InterPro" id="IPR003331">
    <property type="entry name" value="UDP_GlcNAc_Epimerase_2_dom"/>
</dbReference>
<comment type="caution">
    <text evidence="2">The sequence shown here is derived from an EMBL/GenBank/DDBJ whole genome shotgun (WGS) entry which is preliminary data.</text>
</comment>
<dbReference type="InterPro" id="IPR020004">
    <property type="entry name" value="UDP-GlcNAc_Epase"/>
</dbReference>
<dbReference type="RefSeq" id="WP_100743195.1">
    <property type="nucleotide sequence ID" value="NZ_NPDW01000001.1"/>
</dbReference>
<evidence type="ECO:0000313" key="3">
    <source>
        <dbReference type="Proteomes" id="UP000232145"/>
    </source>
</evidence>
<dbReference type="SUPFAM" id="SSF53756">
    <property type="entry name" value="UDP-Glycosyltransferase/glycogen phosphorylase"/>
    <property type="match status" value="1"/>
</dbReference>
<dbReference type="AlphaFoldDB" id="A0A2N0APW3"/>
<proteinExistence type="predicted"/>
<name>A0A2N0APW3_9LEPT</name>
<organism evidence="2 3">
    <name type="scientific">Leptospira harrisiae</name>
    <dbReference type="NCBI Taxonomy" id="2023189"/>
    <lineage>
        <taxon>Bacteria</taxon>
        <taxon>Pseudomonadati</taxon>
        <taxon>Spirochaetota</taxon>
        <taxon>Spirochaetia</taxon>
        <taxon>Leptospirales</taxon>
        <taxon>Leptospiraceae</taxon>
        <taxon>Leptospira</taxon>
    </lineage>
</organism>
<dbReference type="InterPro" id="IPR029767">
    <property type="entry name" value="WecB-like"/>
</dbReference>